<keyword evidence="3" id="KW-1185">Reference proteome</keyword>
<feature type="region of interest" description="Disordered" evidence="1">
    <location>
        <begin position="46"/>
        <end position="67"/>
    </location>
</feature>
<name>A0A517NAZ8_9BACT</name>
<evidence type="ECO:0000313" key="2">
    <source>
        <dbReference type="EMBL" id="QDT04303.1"/>
    </source>
</evidence>
<accession>A0A517NAZ8</accession>
<protein>
    <submittedName>
        <fullName evidence="2">Uncharacterized protein</fullName>
    </submittedName>
</protein>
<sequence>MATCATVMRMTTMMALGGSIRRPFLSPRLLAIHSVAQVAKTFGNPTSKAESLGDLRYGDENDDDDGVGRIDSAAFSFTASSHDPLRSVSRQDFR</sequence>
<dbReference type="Proteomes" id="UP000318538">
    <property type="component" value="Chromosome"/>
</dbReference>
<gene>
    <name evidence="2" type="ORF">K227x_26930</name>
</gene>
<evidence type="ECO:0000256" key="1">
    <source>
        <dbReference type="SAM" id="MobiDB-lite"/>
    </source>
</evidence>
<dbReference type="EMBL" id="CP036525">
    <property type="protein sequence ID" value="QDT04303.1"/>
    <property type="molecule type" value="Genomic_DNA"/>
</dbReference>
<organism evidence="2 3">
    <name type="scientific">Rubripirellula lacrimiformis</name>
    <dbReference type="NCBI Taxonomy" id="1930273"/>
    <lineage>
        <taxon>Bacteria</taxon>
        <taxon>Pseudomonadati</taxon>
        <taxon>Planctomycetota</taxon>
        <taxon>Planctomycetia</taxon>
        <taxon>Pirellulales</taxon>
        <taxon>Pirellulaceae</taxon>
        <taxon>Rubripirellula</taxon>
    </lineage>
</organism>
<dbReference type="AlphaFoldDB" id="A0A517NAZ8"/>
<evidence type="ECO:0000313" key="3">
    <source>
        <dbReference type="Proteomes" id="UP000318538"/>
    </source>
</evidence>
<reference evidence="2 3" key="1">
    <citation type="submission" date="2019-02" db="EMBL/GenBank/DDBJ databases">
        <title>Deep-cultivation of Planctomycetes and their phenomic and genomic characterization uncovers novel biology.</title>
        <authorList>
            <person name="Wiegand S."/>
            <person name="Jogler M."/>
            <person name="Boedeker C."/>
            <person name="Pinto D."/>
            <person name="Vollmers J."/>
            <person name="Rivas-Marin E."/>
            <person name="Kohn T."/>
            <person name="Peeters S.H."/>
            <person name="Heuer A."/>
            <person name="Rast P."/>
            <person name="Oberbeckmann S."/>
            <person name="Bunk B."/>
            <person name="Jeske O."/>
            <person name="Meyerdierks A."/>
            <person name="Storesund J.E."/>
            <person name="Kallscheuer N."/>
            <person name="Luecker S."/>
            <person name="Lage O.M."/>
            <person name="Pohl T."/>
            <person name="Merkel B.J."/>
            <person name="Hornburger P."/>
            <person name="Mueller R.-W."/>
            <person name="Bruemmer F."/>
            <person name="Labrenz M."/>
            <person name="Spormann A.M."/>
            <person name="Op den Camp H."/>
            <person name="Overmann J."/>
            <person name="Amann R."/>
            <person name="Jetten M.S.M."/>
            <person name="Mascher T."/>
            <person name="Medema M.H."/>
            <person name="Devos D.P."/>
            <person name="Kaster A.-K."/>
            <person name="Ovreas L."/>
            <person name="Rohde M."/>
            <person name="Galperin M.Y."/>
            <person name="Jogler C."/>
        </authorList>
    </citation>
    <scope>NUCLEOTIDE SEQUENCE [LARGE SCALE GENOMIC DNA]</scope>
    <source>
        <strain evidence="2 3">K22_7</strain>
    </source>
</reference>
<dbReference type="KEGG" id="rlc:K227x_26930"/>
<proteinExistence type="predicted"/>